<dbReference type="Gene3D" id="3.60.40.10">
    <property type="entry name" value="PPM-type phosphatase domain"/>
    <property type="match status" value="1"/>
</dbReference>
<comment type="caution">
    <text evidence="2">The sequence shown here is derived from an EMBL/GenBank/DDBJ whole genome shotgun (WGS) entry which is preliminary data.</text>
</comment>
<name>A0A317JTM7_9ACTN</name>
<proteinExistence type="predicted"/>
<gene>
    <name evidence="2" type="ORF">DLJ46_27615</name>
</gene>
<dbReference type="SUPFAM" id="SSF81606">
    <property type="entry name" value="PP2C-like"/>
    <property type="match status" value="1"/>
</dbReference>
<keyword evidence="3" id="KW-1185">Reference proteome</keyword>
<dbReference type="InterPro" id="IPR001932">
    <property type="entry name" value="PPM-type_phosphatase-like_dom"/>
</dbReference>
<reference evidence="3" key="1">
    <citation type="submission" date="2018-05" db="EMBL/GenBank/DDBJ databases">
        <title>Micromonospora globispora sp. nov. and Micromonospora rugosa sp. nov., isolated from marine sediment.</title>
        <authorList>
            <person name="Carro L."/>
            <person name="Aysel V."/>
            <person name="Cetin D."/>
            <person name="Igual J.M."/>
            <person name="Klenk H.-P."/>
            <person name="Trujillo M.E."/>
            <person name="Sahin N."/>
        </authorList>
    </citation>
    <scope>NUCLEOTIDE SEQUENCE [LARGE SCALE GENOMIC DNA]</scope>
    <source>
        <strain evidence="3">S2904</strain>
    </source>
</reference>
<evidence type="ECO:0000313" key="3">
    <source>
        <dbReference type="Proteomes" id="UP000245683"/>
    </source>
</evidence>
<organism evidence="2 3">
    <name type="scientific">Micromonospora globispora</name>
    <dbReference type="NCBI Taxonomy" id="1450148"/>
    <lineage>
        <taxon>Bacteria</taxon>
        <taxon>Bacillati</taxon>
        <taxon>Actinomycetota</taxon>
        <taxon>Actinomycetes</taxon>
        <taxon>Micromonosporales</taxon>
        <taxon>Micromonosporaceae</taxon>
        <taxon>Micromonospora</taxon>
    </lineage>
</organism>
<dbReference type="RefSeq" id="WP_109947471.1">
    <property type="nucleotide sequence ID" value="NZ_QGSV01000353.1"/>
</dbReference>
<dbReference type="Pfam" id="PF13672">
    <property type="entry name" value="PP2C_2"/>
    <property type="match status" value="1"/>
</dbReference>
<dbReference type="AlphaFoldDB" id="A0A317JTM7"/>
<feature type="domain" description="PPM-type phosphatase" evidence="1">
    <location>
        <begin position="96"/>
        <end position="334"/>
    </location>
</feature>
<evidence type="ECO:0000259" key="1">
    <source>
        <dbReference type="PROSITE" id="PS51746"/>
    </source>
</evidence>
<dbReference type="OrthoDB" id="9801841at2"/>
<dbReference type="InterPro" id="IPR036457">
    <property type="entry name" value="PPM-type-like_dom_sf"/>
</dbReference>
<dbReference type="Proteomes" id="UP000245683">
    <property type="component" value="Unassembled WGS sequence"/>
</dbReference>
<dbReference type="PROSITE" id="PS51746">
    <property type="entry name" value="PPM_2"/>
    <property type="match status" value="1"/>
</dbReference>
<protein>
    <submittedName>
        <fullName evidence="2">Serine/threonine protein phosphatase</fullName>
    </submittedName>
</protein>
<evidence type="ECO:0000313" key="2">
    <source>
        <dbReference type="EMBL" id="PWU44141.1"/>
    </source>
</evidence>
<dbReference type="SMART" id="SM00332">
    <property type="entry name" value="PP2Cc"/>
    <property type="match status" value="1"/>
</dbReference>
<accession>A0A317JTM7</accession>
<dbReference type="EMBL" id="QGSV01000353">
    <property type="protein sequence ID" value="PWU44141.1"/>
    <property type="molecule type" value="Genomic_DNA"/>
</dbReference>
<sequence length="344" mass="34613">MTAPSCPEHGPAGDPGDRFCEVCGRNLRTGEEATATAAPLPGPRSGTPPVVPWLSSRATEGDCGGCGAKVPGGGYCDSCGRRRSVGRDHAELDLGGLAAVTDRARRPRNEDAVAIGRVAGATVAVVCDGVSTSTRADTAATAAVESAIEELLDALRGGADPAEASRRGARAAAVAARGAAGPADRDTPPSCTYVSAIVAGDAVTVSWIGDSRAYWLGPDEALLTLDDSLRARVAAGLPVPAVLAEEDPRSPALIRWLGADGDQEDAHVVTVRPSGPGRIVVCSDGLHHYLPGAKDLAAAVSGLPPTPLAVAQGLTRLALEGGGHDNVAVAVLPFPVTETGGTPA</sequence>